<dbReference type="PANTHER" id="PTHR43537:SF45">
    <property type="entry name" value="GNTR FAMILY REGULATORY PROTEIN"/>
    <property type="match status" value="1"/>
</dbReference>
<dbReference type="PRINTS" id="PR00035">
    <property type="entry name" value="HTHGNTR"/>
</dbReference>
<keyword evidence="6" id="KW-1185">Reference proteome</keyword>
<dbReference type="InterPro" id="IPR011711">
    <property type="entry name" value="GntR_C"/>
</dbReference>
<dbReference type="STRING" id="68895.RR42_s0038"/>
<reference evidence="5 6" key="1">
    <citation type="journal article" date="2015" name="Genome Announc.">
        <title>Complete Genome Sequence of Cupriavidus basilensis 4G11, Isolated from the Oak Ridge Field Research Center Site.</title>
        <authorList>
            <person name="Ray J."/>
            <person name="Waters R.J."/>
            <person name="Skerker J.M."/>
            <person name="Kuehl J.V."/>
            <person name="Price M.N."/>
            <person name="Huang J."/>
            <person name="Chakraborty R."/>
            <person name="Arkin A.P."/>
            <person name="Deutschbauer A."/>
        </authorList>
    </citation>
    <scope>NUCLEOTIDE SEQUENCE [LARGE SCALE GENOMIC DNA]</scope>
    <source>
        <strain evidence="5">4G11</strain>
    </source>
</reference>
<evidence type="ECO:0000256" key="3">
    <source>
        <dbReference type="ARBA" id="ARBA00023163"/>
    </source>
</evidence>
<evidence type="ECO:0000259" key="4">
    <source>
        <dbReference type="PROSITE" id="PS50949"/>
    </source>
</evidence>
<dbReference type="SMART" id="SM00345">
    <property type="entry name" value="HTH_GNTR"/>
    <property type="match status" value="1"/>
</dbReference>
<dbReference type="SMART" id="SM00895">
    <property type="entry name" value="FCD"/>
    <property type="match status" value="1"/>
</dbReference>
<dbReference type="PROSITE" id="PS50949">
    <property type="entry name" value="HTH_GNTR"/>
    <property type="match status" value="1"/>
</dbReference>
<dbReference type="Pfam" id="PF00392">
    <property type="entry name" value="GntR"/>
    <property type="match status" value="1"/>
</dbReference>
<dbReference type="GO" id="GO:0003700">
    <property type="term" value="F:DNA-binding transcription factor activity"/>
    <property type="evidence" value="ECO:0007669"/>
    <property type="project" value="InterPro"/>
</dbReference>
<dbReference type="PANTHER" id="PTHR43537">
    <property type="entry name" value="TRANSCRIPTIONAL REGULATOR, GNTR FAMILY"/>
    <property type="match status" value="1"/>
</dbReference>
<proteinExistence type="predicted"/>
<evidence type="ECO:0000313" key="5">
    <source>
        <dbReference type="EMBL" id="AJG21636.1"/>
    </source>
</evidence>
<dbReference type="InterPro" id="IPR036388">
    <property type="entry name" value="WH-like_DNA-bd_sf"/>
</dbReference>
<dbReference type="Proteomes" id="UP000031843">
    <property type="component" value="Chromosome secondary"/>
</dbReference>
<dbReference type="AlphaFoldDB" id="A0A0C4YM28"/>
<organism evidence="5 6">
    <name type="scientific">Cupriavidus basilensis</name>
    <dbReference type="NCBI Taxonomy" id="68895"/>
    <lineage>
        <taxon>Bacteria</taxon>
        <taxon>Pseudomonadati</taxon>
        <taxon>Pseudomonadota</taxon>
        <taxon>Betaproteobacteria</taxon>
        <taxon>Burkholderiales</taxon>
        <taxon>Burkholderiaceae</taxon>
        <taxon>Cupriavidus</taxon>
    </lineage>
</organism>
<keyword evidence="1" id="KW-0805">Transcription regulation</keyword>
<evidence type="ECO:0000256" key="1">
    <source>
        <dbReference type="ARBA" id="ARBA00023015"/>
    </source>
</evidence>
<evidence type="ECO:0000313" key="6">
    <source>
        <dbReference type="Proteomes" id="UP000031843"/>
    </source>
</evidence>
<protein>
    <submittedName>
        <fullName evidence="5">Transcriptional regulator, GntR family</fullName>
    </submittedName>
</protein>
<dbReference type="Gene3D" id="1.10.10.10">
    <property type="entry name" value="Winged helix-like DNA-binding domain superfamily/Winged helix DNA-binding domain"/>
    <property type="match status" value="1"/>
</dbReference>
<dbReference type="InterPro" id="IPR036390">
    <property type="entry name" value="WH_DNA-bd_sf"/>
</dbReference>
<sequence length="251" mass="28687">MPEAIRMARAGRGMSGAEVRVVSRAETVYAQLRDDIFEFRMLPGDRFTEGEIAQRLGVSRTPVREALLRLQSDALVQVYFRSGWEVVPLDFTRFDELYELRKLIEVNAVRMLCTHATPTVDHGALAQLAQFWQVPQDARLDDGRLVAQHDEAFHAALVAAAGNREIASVHRQVTERIRIIRRLDFTYAARVTATYDEHAAILREIQRQRAEQAVLLLSSHIEESRAEVRKITLHRLQTIRTDGTRTQHAPR</sequence>
<dbReference type="InterPro" id="IPR008920">
    <property type="entry name" value="TF_FadR/GntR_C"/>
</dbReference>
<dbReference type="Gene3D" id="1.20.120.530">
    <property type="entry name" value="GntR ligand-binding domain-like"/>
    <property type="match status" value="1"/>
</dbReference>
<dbReference type="EMBL" id="CP010537">
    <property type="protein sequence ID" value="AJG21636.1"/>
    <property type="molecule type" value="Genomic_DNA"/>
</dbReference>
<keyword evidence="3" id="KW-0804">Transcription</keyword>
<dbReference type="SUPFAM" id="SSF48008">
    <property type="entry name" value="GntR ligand-binding domain-like"/>
    <property type="match status" value="1"/>
</dbReference>
<dbReference type="RefSeq" id="WP_330218537.1">
    <property type="nucleotide sequence ID" value="NZ_CP010537.1"/>
</dbReference>
<dbReference type="KEGG" id="cbw:RR42_s0038"/>
<evidence type="ECO:0000256" key="2">
    <source>
        <dbReference type="ARBA" id="ARBA00023125"/>
    </source>
</evidence>
<feature type="domain" description="HTH gntR-type" evidence="4">
    <location>
        <begin position="22"/>
        <end position="89"/>
    </location>
</feature>
<dbReference type="SUPFAM" id="SSF46785">
    <property type="entry name" value="Winged helix' DNA-binding domain"/>
    <property type="match status" value="1"/>
</dbReference>
<name>A0A0C4YM28_9BURK</name>
<dbReference type="GO" id="GO:0003677">
    <property type="term" value="F:DNA binding"/>
    <property type="evidence" value="ECO:0007669"/>
    <property type="project" value="UniProtKB-KW"/>
</dbReference>
<dbReference type="InterPro" id="IPR000524">
    <property type="entry name" value="Tscrpt_reg_HTH_GntR"/>
</dbReference>
<gene>
    <name evidence="5" type="ORF">RR42_s0038</name>
</gene>
<keyword evidence="2" id="KW-0238">DNA-binding</keyword>
<dbReference type="CDD" id="cd07377">
    <property type="entry name" value="WHTH_GntR"/>
    <property type="match status" value="1"/>
</dbReference>
<accession>A0A0C4YM28</accession>
<dbReference type="Pfam" id="PF07729">
    <property type="entry name" value="FCD"/>
    <property type="match status" value="1"/>
</dbReference>